<evidence type="ECO:0000256" key="2">
    <source>
        <dbReference type="HAMAP-Rule" id="MF_01940"/>
    </source>
</evidence>
<dbReference type="PANTHER" id="PTHR35561:SF1">
    <property type="entry name" value="RNA 2',3'-CYCLIC PHOSPHODIESTERASE"/>
    <property type="match status" value="1"/>
</dbReference>
<dbReference type="GO" id="GO:0008664">
    <property type="term" value="F:RNA 2',3'-cyclic 3'-phosphodiesterase activity"/>
    <property type="evidence" value="ECO:0007669"/>
    <property type="project" value="UniProtKB-EC"/>
</dbReference>
<dbReference type="AlphaFoldDB" id="A0A4R6SCJ9"/>
<dbReference type="EMBL" id="SNXZ01000003">
    <property type="protein sequence ID" value="TDP97287.1"/>
    <property type="molecule type" value="Genomic_DNA"/>
</dbReference>
<keyword evidence="3" id="KW-0436">Ligase</keyword>
<dbReference type="Proteomes" id="UP000295444">
    <property type="component" value="Unassembled WGS sequence"/>
</dbReference>
<dbReference type="NCBIfam" id="TIGR02258">
    <property type="entry name" value="2_5_ligase"/>
    <property type="match status" value="1"/>
</dbReference>
<evidence type="ECO:0000313" key="4">
    <source>
        <dbReference type="Proteomes" id="UP000295444"/>
    </source>
</evidence>
<sequence length="168" mass="18118">MARLFTALVPPEPVLDDLAAALGPLDSPLRAESRAGWHITLGFYGDGDDPVARTKWLVQAVDGLAAPRLRLHGFGTFPKVGWAGVEADDALDRLARAAGAGVERPYKPHLTLARWKQEEQERGRAALESLEGYSSPWWVATEVVLMASTRTAEGAVYTPVARCVLSGV</sequence>
<feature type="active site" description="Proton acceptor" evidence="2">
    <location>
        <position position="109"/>
    </location>
</feature>
<organism evidence="3 4">
    <name type="scientific">Labedaea rhizosphaerae</name>
    <dbReference type="NCBI Taxonomy" id="598644"/>
    <lineage>
        <taxon>Bacteria</taxon>
        <taxon>Bacillati</taxon>
        <taxon>Actinomycetota</taxon>
        <taxon>Actinomycetes</taxon>
        <taxon>Pseudonocardiales</taxon>
        <taxon>Pseudonocardiaceae</taxon>
        <taxon>Labedaea</taxon>
    </lineage>
</organism>
<dbReference type="InterPro" id="IPR009097">
    <property type="entry name" value="Cyclic_Pdiesterase"/>
</dbReference>
<feature type="short sequence motif" description="HXTX 1" evidence="2">
    <location>
        <begin position="38"/>
        <end position="41"/>
    </location>
</feature>
<dbReference type="InterPro" id="IPR004175">
    <property type="entry name" value="RNA_CPDase"/>
</dbReference>
<gene>
    <name evidence="3" type="ORF">EV186_103251</name>
</gene>
<dbReference type="GO" id="GO:0004113">
    <property type="term" value="F:2',3'-cyclic-nucleotide 3'-phosphodiesterase activity"/>
    <property type="evidence" value="ECO:0007669"/>
    <property type="project" value="InterPro"/>
</dbReference>
<dbReference type="PANTHER" id="PTHR35561">
    <property type="entry name" value="RNA 2',3'-CYCLIC PHOSPHODIESTERASE"/>
    <property type="match status" value="1"/>
</dbReference>
<comment type="function">
    <text evidence="2">Hydrolyzes RNA 2',3'-cyclic phosphodiester to an RNA 2'-phosphomonoester.</text>
</comment>
<keyword evidence="4" id="KW-1185">Reference proteome</keyword>
<dbReference type="Gene3D" id="3.90.1140.10">
    <property type="entry name" value="Cyclic phosphodiesterase"/>
    <property type="match status" value="1"/>
</dbReference>
<comment type="catalytic activity">
    <reaction evidence="2">
        <text>a 3'-end 2',3'-cyclophospho-ribonucleotide-RNA + H2O = a 3'-end 2'-phospho-ribonucleotide-RNA + H(+)</text>
        <dbReference type="Rhea" id="RHEA:11828"/>
        <dbReference type="Rhea" id="RHEA-COMP:10464"/>
        <dbReference type="Rhea" id="RHEA-COMP:17353"/>
        <dbReference type="ChEBI" id="CHEBI:15377"/>
        <dbReference type="ChEBI" id="CHEBI:15378"/>
        <dbReference type="ChEBI" id="CHEBI:83064"/>
        <dbReference type="ChEBI" id="CHEBI:173113"/>
        <dbReference type="EC" id="3.1.4.58"/>
    </reaction>
</comment>
<dbReference type="EC" id="3.1.4.58" evidence="2"/>
<proteinExistence type="inferred from homology"/>
<comment type="similarity">
    <text evidence="2">Belongs to the 2H phosphoesterase superfamily. ThpR family.</text>
</comment>
<comment type="caution">
    <text evidence="3">The sequence shown here is derived from an EMBL/GenBank/DDBJ whole genome shotgun (WGS) entry which is preliminary data.</text>
</comment>
<protein>
    <recommendedName>
        <fullName evidence="2">RNA 2',3'-cyclic phosphodiesterase</fullName>
        <shortName evidence="2">RNA 2',3'-CPDase</shortName>
        <ecNumber evidence="2">3.1.4.58</ecNumber>
    </recommendedName>
</protein>
<evidence type="ECO:0000256" key="1">
    <source>
        <dbReference type="ARBA" id="ARBA00022801"/>
    </source>
</evidence>
<dbReference type="OrthoDB" id="9787070at2"/>
<accession>A0A4R6SCJ9</accession>
<feature type="active site" description="Proton donor" evidence="2">
    <location>
        <position position="38"/>
    </location>
</feature>
<dbReference type="RefSeq" id="WP_133850512.1">
    <property type="nucleotide sequence ID" value="NZ_SNXZ01000003.1"/>
</dbReference>
<keyword evidence="1 2" id="KW-0378">Hydrolase</keyword>
<reference evidence="3 4" key="1">
    <citation type="submission" date="2019-03" db="EMBL/GenBank/DDBJ databases">
        <title>Genomic Encyclopedia of Type Strains, Phase IV (KMG-IV): sequencing the most valuable type-strain genomes for metagenomic binning, comparative biology and taxonomic classification.</title>
        <authorList>
            <person name="Goeker M."/>
        </authorList>
    </citation>
    <scope>NUCLEOTIDE SEQUENCE [LARGE SCALE GENOMIC DNA]</scope>
    <source>
        <strain evidence="3 4">DSM 45361</strain>
    </source>
</reference>
<dbReference type="SUPFAM" id="SSF55144">
    <property type="entry name" value="LigT-like"/>
    <property type="match status" value="1"/>
</dbReference>
<name>A0A4R6SCJ9_LABRH</name>
<dbReference type="Pfam" id="PF13563">
    <property type="entry name" value="2_5_RNA_ligase2"/>
    <property type="match status" value="1"/>
</dbReference>
<dbReference type="GO" id="GO:0016874">
    <property type="term" value="F:ligase activity"/>
    <property type="evidence" value="ECO:0007669"/>
    <property type="project" value="UniProtKB-KW"/>
</dbReference>
<feature type="short sequence motif" description="HXTX 2" evidence="2">
    <location>
        <begin position="109"/>
        <end position="112"/>
    </location>
</feature>
<dbReference type="HAMAP" id="MF_01940">
    <property type="entry name" value="RNA_CPDase"/>
    <property type="match status" value="1"/>
</dbReference>
<evidence type="ECO:0000313" key="3">
    <source>
        <dbReference type="EMBL" id="TDP97287.1"/>
    </source>
</evidence>